<keyword evidence="2" id="KW-1185">Reference proteome</keyword>
<feature type="non-terminal residue" evidence="1">
    <location>
        <position position="61"/>
    </location>
</feature>
<organism evidence="1 2">
    <name type="scientific">Vespula squamosa</name>
    <name type="common">Southern yellow jacket</name>
    <name type="synonym">Wasp</name>
    <dbReference type="NCBI Taxonomy" id="30214"/>
    <lineage>
        <taxon>Eukaryota</taxon>
        <taxon>Metazoa</taxon>
        <taxon>Ecdysozoa</taxon>
        <taxon>Arthropoda</taxon>
        <taxon>Hexapoda</taxon>
        <taxon>Insecta</taxon>
        <taxon>Pterygota</taxon>
        <taxon>Neoptera</taxon>
        <taxon>Endopterygota</taxon>
        <taxon>Hymenoptera</taxon>
        <taxon>Apocrita</taxon>
        <taxon>Aculeata</taxon>
        <taxon>Vespoidea</taxon>
        <taxon>Vespidae</taxon>
        <taxon>Vespinae</taxon>
        <taxon>Vespula</taxon>
    </lineage>
</organism>
<accession>A0ABD1ZVV2</accession>
<dbReference type="Proteomes" id="UP001607302">
    <property type="component" value="Unassembled WGS sequence"/>
</dbReference>
<comment type="caution">
    <text evidence="1">The sequence shown here is derived from an EMBL/GenBank/DDBJ whole genome shotgun (WGS) entry which is preliminary data.</text>
</comment>
<evidence type="ECO:0000313" key="1">
    <source>
        <dbReference type="EMBL" id="KAL2712252.1"/>
    </source>
</evidence>
<sequence length="61" mass="7507">MFSTLFYYKRSQLARLSFHQETERNIVKTSKEEYLMALNKIDRNDDDISTRLREIYIHTYI</sequence>
<name>A0ABD1ZVV2_VESSQ</name>
<evidence type="ECO:0000313" key="2">
    <source>
        <dbReference type="Proteomes" id="UP001607302"/>
    </source>
</evidence>
<dbReference type="AlphaFoldDB" id="A0ABD1ZVV2"/>
<protein>
    <submittedName>
        <fullName evidence="1">Uncharacterized protein</fullName>
    </submittedName>
</protein>
<gene>
    <name evidence="1" type="ORF">V1478_017775</name>
</gene>
<proteinExistence type="predicted"/>
<dbReference type="EMBL" id="JAUDFV010000166">
    <property type="protein sequence ID" value="KAL2712252.1"/>
    <property type="molecule type" value="Genomic_DNA"/>
</dbReference>
<reference evidence="1 2" key="1">
    <citation type="journal article" date="2024" name="Ann. Entomol. Soc. Am.">
        <title>Genomic analyses of the southern and eastern yellowjacket wasps (Hymenoptera: Vespidae) reveal evolutionary signatures of social life.</title>
        <authorList>
            <person name="Catto M.A."/>
            <person name="Caine P.B."/>
            <person name="Orr S.E."/>
            <person name="Hunt B.G."/>
            <person name="Goodisman M.A.D."/>
        </authorList>
    </citation>
    <scope>NUCLEOTIDE SEQUENCE [LARGE SCALE GENOMIC DNA]</scope>
    <source>
        <strain evidence="1">233</strain>
        <tissue evidence="1">Head and thorax</tissue>
    </source>
</reference>